<dbReference type="SUPFAM" id="SSF53720">
    <property type="entry name" value="ALDH-like"/>
    <property type="match status" value="1"/>
</dbReference>
<dbReference type="Gene3D" id="3.40.309.10">
    <property type="entry name" value="Aldehyde Dehydrogenase, Chain A, domain 2"/>
    <property type="match status" value="1"/>
</dbReference>
<dbReference type="GO" id="GO:0006527">
    <property type="term" value="P:L-arginine catabolic process"/>
    <property type="evidence" value="ECO:0007669"/>
    <property type="project" value="InterPro"/>
</dbReference>
<dbReference type="InterPro" id="IPR016162">
    <property type="entry name" value="Ald_DH_N"/>
</dbReference>
<dbReference type="EMBL" id="AP010873">
    <property type="protein sequence ID" value="BAH83494.1"/>
    <property type="molecule type" value="Genomic_DNA"/>
</dbReference>
<keyword evidence="8" id="KW-1185">Reference proteome</keyword>
<evidence type="ECO:0000256" key="1">
    <source>
        <dbReference type="ARBA" id="ARBA00022503"/>
    </source>
</evidence>
<dbReference type="FunFam" id="3.40.605.10:FF:000010">
    <property type="entry name" value="N-succinylglutamate 5-semialdehyde dehydrogenase"/>
    <property type="match status" value="1"/>
</dbReference>
<evidence type="ECO:0000313" key="7">
    <source>
        <dbReference type="EMBL" id="BAH83494.1"/>
    </source>
</evidence>
<evidence type="ECO:0000256" key="5">
    <source>
        <dbReference type="RuleBase" id="RU003345"/>
    </source>
</evidence>
<feature type="domain" description="Aldehyde dehydrogenase" evidence="6">
    <location>
        <begin position="23"/>
        <end position="474"/>
    </location>
</feature>
<protein>
    <submittedName>
        <fullName evidence="7">Succinylglutamic semialdehyde dehydrogenase</fullName>
    </submittedName>
</protein>
<dbReference type="Gene3D" id="3.40.605.10">
    <property type="entry name" value="Aldehyde Dehydrogenase, Chain A, domain 1"/>
    <property type="match status" value="1"/>
</dbReference>
<dbReference type="HOGENOM" id="CLU_005391_1_0_6"/>
<evidence type="ECO:0000259" key="6">
    <source>
        <dbReference type="Pfam" id="PF00171"/>
    </source>
</evidence>
<geneLocation type="plasmid" evidence="8">
    <name>pAst DNA</name>
</geneLocation>
<dbReference type="NCBIfam" id="TIGR03240">
    <property type="entry name" value="arg_catab_astD"/>
    <property type="match status" value="1"/>
</dbReference>
<gene>
    <name evidence="7" type="primary">astD</name>
</gene>
<dbReference type="Proteomes" id="UP000061704">
    <property type="component" value="Plasmid pAst"/>
</dbReference>
<dbReference type="InterPro" id="IPR017649">
    <property type="entry name" value="SuccinylGlu_semiald_DH_AstD"/>
</dbReference>
<evidence type="ECO:0000256" key="2">
    <source>
        <dbReference type="ARBA" id="ARBA00023002"/>
    </source>
</evidence>
<keyword evidence="2 5" id="KW-0560">Oxidoreductase</keyword>
<dbReference type="Pfam" id="PF00171">
    <property type="entry name" value="Aldedh"/>
    <property type="match status" value="1"/>
</dbReference>
<dbReference type="PROSITE" id="PS00070">
    <property type="entry name" value="ALDEHYDE_DEHYDR_CYS"/>
    <property type="match status" value="1"/>
</dbReference>
<dbReference type="PROSITE" id="PS00687">
    <property type="entry name" value="ALDEHYDE_DEHYDR_GLU"/>
    <property type="match status" value="1"/>
</dbReference>
<keyword evidence="7" id="KW-0614">Plasmid</keyword>
<comment type="similarity">
    <text evidence="5">Belongs to the aldehyde dehydrogenase family.</text>
</comment>
<dbReference type="GO" id="GO:0043824">
    <property type="term" value="F:succinylglutamate-semialdehyde dehydrogenase activity"/>
    <property type="evidence" value="ECO:0007669"/>
    <property type="project" value="InterPro"/>
</dbReference>
<dbReference type="InterPro" id="IPR016161">
    <property type="entry name" value="Ald_DH/histidinol_DH"/>
</dbReference>
<evidence type="ECO:0000313" key="8">
    <source>
        <dbReference type="Proteomes" id="UP000061704"/>
    </source>
</evidence>
<dbReference type="KEGG" id="icp:BAH83494.1"/>
<dbReference type="InterPro" id="IPR016163">
    <property type="entry name" value="Ald_DH_C"/>
</dbReference>
<sequence length="485" mass="54402">MLICIPRIKNMNVNSNFINGKWKSGHGTIINKIAPEDKSVIWRAHSADYDDVNEACESASNAFNYWSKINIEQRMGYINHYVTLLHKYKQQIATIISQETSKPLWETYIEVQSMIDKVLISKVSWEKRTGYGEIKISNKRILLHHKAHGVMAVFGPYNFPGHLPNGHIIPALIAGNTVVFKPSELTPATAEIITKIWQETNLPDGVLNLIQGDKKTGQMLLMNKNINGVLFTGSTKVGCYFHRYFAGQPEKILVLEMGGNNALIIDNFEDEYINYVVDLIIQSAFISAGQRCTCARRLLIKSGKKGDNLILNLIEKSKQLSIGHWNNQPQPFMGGVISHKHVDNMLQIQNNLQLLGGRILLQMKQIEKNATFLTPGIMETTNINLPDEEYFCPFIKITRYEHFDQAVDIANNTKYGLAVGLVSNDESLFNSLIIKSQAGIVNWNNALTGASSRMPFGGIKSSGNHRPSGYYAADYCAWPVVSLIN</sequence>
<accession>C5WDT8</accession>
<organism evidence="7 8">
    <name type="scientific">Candidatus Ishikawaella capsulata Mpkobe</name>
    <dbReference type="NCBI Taxonomy" id="476281"/>
    <lineage>
        <taxon>Bacteria</taxon>
        <taxon>Pseudomonadati</taxon>
        <taxon>Pseudomonadota</taxon>
        <taxon>Gammaproteobacteria</taxon>
        <taxon>Enterobacterales</taxon>
        <taxon>Enterobacteriaceae</taxon>
        <taxon>Candidatus Ishikawella</taxon>
    </lineage>
</organism>
<dbReference type="InterPro" id="IPR015590">
    <property type="entry name" value="Aldehyde_DH_dom"/>
</dbReference>
<dbReference type="InterPro" id="IPR029510">
    <property type="entry name" value="Ald_DH_CS_GLU"/>
</dbReference>
<reference evidence="7 8" key="1">
    <citation type="journal article" date="2011" name="Genome Biol. Evol.">
        <title>Reductive evolution of bacterial genome in insect gut environment.</title>
        <authorList>
            <person name="Nikoh N."/>
            <person name="Hosokawa T."/>
            <person name="Ohshima K."/>
            <person name="Hattori M."/>
            <person name="Fukatsu T."/>
        </authorList>
    </citation>
    <scope>NUCLEOTIDE SEQUENCE [LARGE SCALE GENOMIC DNA]</scope>
    <source>
        <strain evidence="7 8">Mpkobe</strain>
        <plasmid evidence="8">pAst DNA</plasmid>
    </source>
</reference>
<proteinExistence type="inferred from homology"/>
<name>C5WDT8_9ENTR</name>
<keyword evidence="1" id="KW-0056">Arginine metabolism</keyword>
<dbReference type="NCBIfam" id="NF006992">
    <property type="entry name" value="PRK09457.1"/>
    <property type="match status" value="1"/>
</dbReference>
<dbReference type="AlphaFoldDB" id="C5WDT8"/>
<evidence type="ECO:0000256" key="4">
    <source>
        <dbReference type="PROSITE-ProRule" id="PRU10007"/>
    </source>
</evidence>
<evidence type="ECO:0000256" key="3">
    <source>
        <dbReference type="ARBA" id="ARBA00023027"/>
    </source>
</evidence>
<dbReference type="PANTHER" id="PTHR11699">
    <property type="entry name" value="ALDEHYDE DEHYDROGENASE-RELATED"/>
    <property type="match status" value="1"/>
</dbReference>
<keyword evidence="3" id="KW-0520">NAD</keyword>
<dbReference type="InterPro" id="IPR016160">
    <property type="entry name" value="Ald_DH_CS_CYS"/>
</dbReference>
<feature type="active site" evidence="4">
    <location>
        <position position="256"/>
    </location>
</feature>
<dbReference type="CDD" id="cd07095">
    <property type="entry name" value="ALDH_SGSD_AstD"/>
    <property type="match status" value="1"/>
</dbReference>